<accession>A0A444MM48</accession>
<dbReference type="OrthoDB" id="1122028at2"/>
<dbReference type="RefSeq" id="WP_128535085.1">
    <property type="nucleotide sequence ID" value="NZ_SBIW01000007.1"/>
</dbReference>
<name>A0A444MM48_9SPHI</name>
<dbReference type="Gene3D" id="3.30.70.100">
    <property type="match status" value="1"/>
</dbReference>
<dbReference type="PROSITE" id="PS50925">
    <property type="entry name" value="BLUF"/>
    <property type="match status" value="1"/>
</dbReference>
<dbReference type="SMART" id="SM01034">
    <property type="entry name" value="BLUF"/>
    <property type="match status" value="1"/>
</dbReference>
<protein>
    <submittedName>
        <fullName evidence="2">BLUF domain-containing protein</fullName>
    </submittedName>
</protein>
<sequence length="134" mass="15610">MFYLIYSSYATQPLNDEDLKELLDKARRRNIFKSVTGILFYFEGKFIQLIEGEENTIKLLYAAIYNDPRHQKLQLHQEDAINERYFPDWTMAFKPISSEDVEGALGFRNMSVPNATNVESVMKLYKILGSKSDL</sequence>
<dbReference type="GO" id="GO:0009882">
    <property type="term" value="F:blue light photoreceptor activity"/>
    <property type="evidence" value="ECO:0007669"/>
    <property type="project" value="InterPro"/>
</dbReference>
<dbReference type="Proteomes" id="UP000286701">
    <property type="component" value="Unassembled WGS sequence"/>
</dbReference>
<keyword evidence="3" id="KW-1185">Reference proteome</keyword>
<feature type="domain" description="BLUF" evidence="1">
    <location>
        <begin position="1"/>
        <end position="92"/>
    </location>
</feature>
<dbReference type="InterPro" id="IPR007024">
    <property type="entry name" value="BLUF_domain"/>
</dbReference>
<dbReference type="SUPFAM" id="SSF54975">
    <property type="entry name" value="Acylphosphatase/BLUF domain-like"/>
    <property type="match status" value="1"/>
</dbReference>
<comment type="caution">
    <text evidence="2">The sequence shown here is derived from an EMBL/GenBank/DDBJ whole genome shotgun (WGS) entry which is preliminary data.</text>
</comment>
<dbReference type="GO" id="GO:0071949">
    <property type="term" value="F:FAD binding"/>
    <property type="evidence" value="ECO:0007669"/>
    <property type="project" value="InterPro"/>
</dbReference>
<dbReference type="InterPro" id="IPR036046">
    <property type="entry name" value="Acylphosphatase-like_dom_sf"/>
</dbReference>
<evidence type="ECO:0000313" key="3">
    <source>
        <dbReference type="Proteomes" id="UP000286701"/>
    </source>
</evidence>
<dbReference type="AlphaFoldDB" id="A0A444MM48"/>
<dbReference type="Pfam" id="PF04940">
    <property type="entry name" value="BLUF"/>
    <property type="match status" value="1"/>
</dbReference>
<organism evidence="2 3">
    <name type="scientific">Mucilaginibacter gilvus</name>
    <dbReference type="NCBI Taxonomy" id="2305909"/>
    <lineage>
        <taxon>Bacteria</taxon>
        <taxon>Pseudomonadati</taxon>
        <taxon>Bacteroidota</taxon>
        <taxon>Sphingobacteriia</taxon>
        <taxon>Sphingobacteriales</taxon>
        <taxon>Sphingobacteriaceae</taxon>
        <taxon>Mucilaginibacter</taxon>
    </lineage>
</organism>
<reference evidence="2 3" key="1">
    <citation type="submission" date="2019-01" db="EMBL/GenBank/DDBJ databases">
        <title>Mucilaginibacter antarcticum sp. nov., isolated from antarctic soil.</title>
        <authorList>
            <person name="Yan Y.-Q."/>
            <person name="Du Z.-J."/>
        </authorList>
    </citation>
    <scope>NUCLEOTIDE SEQUENCE [LARGE SCALE GENOMIC DNA]</scope>
    <source>
        <strain evidence="2 3">F01003</strain>
    </source>
</reference>
<evidence type="ECO:0000259" key="1">
    <source>
        <dbReference type="PROSITE" id="PS50925"/>
    </source>
</evidence>
<gene>
    <name evidence="2" type="ORF">EPL05_16570</name>
</gene>
<evidence type="ECO:0000313" key="2">
    <source>
        <dbReference type="EMBL" id="RWY50354.1"/>
    </source>
</evidence>
<dbReference type="EMBL" id="SBIW01000007">
    <property type="protein sequence ID" value="RWY50354.1"/>
    <property type="molecule type" value="Genomic_DNA"/>
</dbReference>
<proteinExistence type="predicted"/>